<sequence>MDSSILLAFSPEIFVITAPPNLPIASALSNQWRFVHRNENSTAPSLSLPRNCQLLSPWKNKLGFFFDYLSFSSSTSPYQELKKFVPLASSSMESNPLYGVDKGFKVMPSSYHDISKVEFQDTWDWFGMLCIT</sequence>
<dbReference type="EMBL" id="RDQH01000331">
    <property type="protein sequence ID" value="RXH98606.1"/>
    <property type="molecule type" value="Genomic_DNA"/>
</dbReference>
<dbReference type="STRING" id="3750.A0A498JU82"/>
<gene>
    <name evidence="1" type="ORF">DVH24_010931</name>
</gene>
<protein>
    <submittedName>
        <fullName evidence="1">Uncharacterized protein</fullName>
    </submittedName>
</protein>
<accession>A0A498JU82</accession>
<keyword evidence="2" id="KW-1185">Reference proteome</keyword>
<organism evidence="1 2">
    <name type="scientific">Malus domestica</name>
    <name type="common">Apple</name>
    <name type="synonym">Pyrus malus</name>
    <dbReference type="NCBI Taxonomy" id="3750"/>
    <lineage>
        <taxon>Eukaryota</taxon>
        <taxon>Viridiplantae</taxon>
        <taxon>Streptophyta</taxon>
        <taxon>Embryophyta</taxon>
        <taxon>Tracheophyta</taxon>
        <taxon>Spermatophyta</taxon>
        <taxon>Magnoliopsida</taxon>
        <taxon>eudicotyledons</taxon>
        <taxon>Gunneridae</taxon>
        <taxon>Pentapetalae</taxon>
        <taxon>rosids</taxon>
        <taxon>fabids</taxon>
        <taxon>Rosales</taxon>
        <taxon>Rosaceae</taxon>
        <taxon>Amygdaloideae</taxon>
        <taxon>Maleae</taxon>
        <taxon>Malus</taxon>
    </lineage>
</organism>
<evidence type="ECO:0000313" key="1">
    <source>
        <dbReference type="EMBL" id="RXH98606.1"/>
    </source>
</evidence>
<dbReference type="AlphaFoldDB" id="A0A498JU82"/>
<proteinExistence type="predicted"/>
<comment type="caution">
    <text evidence="1">The sequence shown here is derived from an EMBL/GenBank/DDBJ whole genome shotgun (WGS) entry which is preliminary data.</text>
</comment>
<name>A0A498JU82_MALDO</name>
<dbReference type="Proteomes" id="UP000290289">
    <property type="component" value="Chromosome 5"/>
</dbReference>
<reference evidence="1 2" key="1">
    <citation type="submission" date="2018-10" db="EMBL/GenBank/DDBJ databases">
        <title>A high-quality apple genome assembly.</title>
        <authorList>
            <person name="Hu J."/>
        </authorList>
    </citation>
    <scope>NUCLEOTIDE SEQUENCE [LARGE SCALE GENOMIC DNA]</scope>
    <source>
        <strain evidence="2">cv. HFTH1</strain>
        <tissue evidence="1">Young leaf</tissue>
    </source>
</reference>
<evidence type="ECO:0000313" key="2">
    <source>
        <dbReference type="Proteomes" id="UP000290289"/>
    </source>
</evidence>